<gene>
    <name evidence="5" type="ORF">RCO7_00208</name>
</gene>
<comment type="caution">
    <text evidence="5">The sequence shown here is derived from an EMBL/GenBank/DDBJ whole genome shotgun (WGS) entry which is preliminary data.</text>
</comment>
<evidence type="ECO:0000259" key="4">
    <source>
        <dbReference type="PROSITE" id="PS51186"/>
    </source>
</evidence>
<reference evidence="6" key="1">
    <citation type="submission" date="2016-03" db="EMBL/GenBank/DDBJ databases">
        <authorList>
            <person name="Ploux O."/>
        </authorList>
    </citation>
    <scope>NUCLEOTIDE SEQUENCE [LARGE SCALE GENOMIC DNA]</scope>
    <source>
        <strain evidence="6">UK7</strain>
    </source>
</reference>
<evidence type="ECO:0000256" key="2">
    <source>
        <dbReference type="ARBA" id="ARBA00023315"/>
    </source>
</evidence>
<accession>A0A1E1KHI2</accession>
<sequence>MAESLSSTALEHRAKAAEGEIPAELRYIQYSHALEKKYLPSIRAIISKDLSEPYSIYVYRYFLCQWGDLCFMTLNPLTSRLIGVIICKLEPHQSHSPPTLRGYIAMLAVSSSYRNHGIATTLVRKAIDAMIERGADEVVLETEETNVPAMKLYERLGFIRSKKLHRYYLNGSSAYRLVLHLKRVSDMVGDSAEGYEEGEGGVI</sequence>
<dbReference type="InterPro" id="IPR016181">
    <property type="entry name" value="Acyl_CoA_acyltransferase"/>
</dbReference>
<evidence type="ECO:0000313" key="5">
    <source>
        <dbReference type="EMBL" id="CZS97506.1"/>
    </source>
</evidence>
<dbReference type="PANTHER" id="PTHR45896:SF1">
    <property type="entry name" value="N-ALPHA-ACETYLTRANSFERASE 30"/>
    <property type="match status" value="1"/>
</dbReference>
<dbReference type="FunCoup" id="A0A1E1KHI2">
    <property type="interactions" value="438"/>
</dbReference>
<dbReference type="Proteomes" id="UP000178129">
    <property type="component" value="Unassembled WGS sequence"/>
</dbReference>
<dbReference type="SUPFAM" id="SSF55729">
    <property type="entry name" value="Acyl-CoA N-acyltransferases (Nat)"/>
    <property type="match status" value="1"/>
</dbReference>
<dbReference type="InterPro" id="IPR000182">
    <property type="entry name" value="GNAT_dom"/>
</dbReference>
<organism evidence="5 6">
    <name type="scientific">Rhynchosporium graminicola</name>
    <dbReference type="NCBI Taxonomy" id="2792576"/>
    <lineage>
        <taxon>Eukaryota</taxon>
        <taxon>Fungi</taxon>
        <taxon>Dikarya</taxon>
        <taxon>Ascomycota</taxon>
        <taxon>Pezizomycotina</taxon>
        <taxon>Leotiomycetes</taxon>
        <taxon>Helotiales</taxon>
        <taxon>Ploettnerulaceae</taxon>
        <taxon>Rhynchosporium</taxon>
    </lineage>
</organism>
<comment type="similarity">
    <text evidence="3">Belongs to the acetyltransferase family. MAK3 subfamily.</text>
</comment>
<evidence type="ECO:0000256" key="1">
    <source>
        <dbReference type="ARBA" id="ARBA00022679"/>
    </source>
</evidence>
<dbReference type="PANTHER" id="PTHR45896">
    <property type="entry name" value="N-ALPHA-ACETYLTRANSFERASE 30"/>
    <property type="match status" value="1"/>
</dbReference>
<protein>
    <submittedName>
        <fullName evidence="5">Probable N-acetyltransferase</fullName>
    </submittedName>
</protein>
<name>A0A1E1KHI2_9HELO</name>
<dbReference type="PROSITE" id="PS51186">
    <property type="entry name" value="GNAT"/>
    <property type="match status" value="1"/>
</dbReference>
<dbReference type="InParanoid" id="A0A1E1KHI2"/>
<feature type="domain" description="N-acetyltransferase" evidence="4">
    <location>
        <begin position="28"/>
        <end position="182"/>
    </location>
</feature>
<keyword evidence="6" id="KW-1185">Reference proteome</keyword>
<proteinExistence type="inferred from homology"/>
<dbReference type="Gene3D" id="3.40.630.30">
    <property type="match status" value="1"/>
</dbReference>
<keyword evidence="2" id="KW-0012">Acyltransferase</keyword>
<dbReference type="STRING" id="914237.A0A1E1KHI2"/>
<dbReference type="GO" id="GO:0031417">
    <property type="term" value="C:NatC complex"/>
    <property type="evidence" value="ECO:0007669"/>
    <property type="project" value="TreeGrafter"/>
</dbReference>
<evidence type="ECO:0000313" key="6">
    <source>
        <dbReference type="Proteomes" id="UP000178129"/>
    </source>
</evidence>
<dbReference type="GO" id="GO:0004596">
    <property type="term" value="F:protein-N-terminal amino-acid acetyltransferase activity"/>
    <property type="evidence" value="ECO:0007669"/>
    <property type="project" value="InterPro"/>
</dbReference>
<dbReference type="Pfam" id="PF00583">
    <property type="entry name" value="Acetyltransf_1"/>
    <property type="match status" value="1"/>
</dbReference>
<dbReference type="AlphaFoldDB" id="A0A1E1KHI2"/>
<evidence type="ECO:0000256" key="3">
    <source>
        <dbReference type="ARBA" id="ARBA00024025"/>
    </source>
</evidence>
<dbReference type="CDD" id="cd04301">
    <property type="entry name" value="NAT_SF"/>
    <property type="match status" value="1"/>
</dbReference>
<dbReference type="InterPro" id="IPR044542">
    <property type="entry name" value="NAA30-like"/>
</dbReference>
<keyword evidence="1" id="KW-0808">Transferase</keyword>
<dbReference type="EMBL" id="FJUW01000013">
    <property type="protein sequence ID" value="CZS97506.1"/>
    <property type="molecule type" value="Genomic_DNA"/>
</dbReference>